<reference evidence="2" key="1">
    <citation type="journal article" date="2005" name="Science">
        <title>Life at depth: Photobacterium profundum genome sequence and expression analysis.</title>
        <authorList>
            <person name="Vezzi A."/>
            <person name="Campanaro S."/>
            <person name="D'Angelo M."/>
            <person name="Simonato F."/>
            <person name="Vitulo N."/>
            <person name="Lauro F.M."/>
            <person name="Cestaro A."/>
            <person name="Malacrida G."/>
            <person name="Simionati B."/>
            <person name="Cannata N."/>
            <person name="Romualdi C."/>
            <person name="Bartlett D.H."/>
            <person name="Valle G."/>
        </authorList>
    </citation>
    <scope>NUCLEOTIDE SEQUENCE [LARGE SCALE GENOMIC DNA]</scope>
    <source>
        <strain evidence="2">ATCC BAA-1253 / SS9</strain>
    </source>
</reference>
<dbReference type="KEGG" id="ppr:PBPRB1701"/>
<dbReference type="Pfam" id="PF05708">
    <property type="entry name" value="Peptidase_C92"/>
    <property type="match status" value="1"/>
</dbReference>
<dbReference type="RefSeq" id="WP_011221713.1">
    <property type="nucleotide sequence ID" value="NC_006371.1"/>
</dbReference>
<keyword evidence="2" id="KW-1185">Reference proteome</keyword>
<dbReference type="Gene3D" id="3.90.1720.10">
    <property type="entry name" value="endopeptidase domain like (from Nostoc punctiforme)"/>
    <property type="match status" value="1"/>
</dbReference>
<dbReference type="EMBL" id="CR378680">
    <property type="protein sequence ID" value="CAG23561.1"/>
    <property type="molecule type" value="Genomic_DNA"/>
</dbReference>
<dbReference type="Proteomes" id="UP000000593">
    <property type="component" value="Chromosome 2"/>
</dbReference>
<dbReference type="SUPFAM" id="SSF54001">
    <property type="entry name" value="Cysteine proteinases"/>
    <property type="match status" value="1"/>
</dbReference>
<dbReference type="InterPro" id="IPR038765">
    <property type="entry name" value="Papain-like_cys_pep_sf"/>
</dbReference>
<proteinExistence type="predicted"/>
<dbReference type="STRING" id="298386.PBPRB1701"/>
<accession>Q6LGL9</accession>
<protein>
    <submittedName>
        <fullName evidence="1">Uncharacterized protein</fullName>
    </submittedName>
</protein>
<organism evidence="1 2">
    <name type="scientific">Photobacterium profundum (strain SS9)</name>
    <dbReference type="NCBI Taxonomy" id="298386"/>
    <lineage>
        <taxon>Bacteria</taxon>
        <taxon>Pseudomonadati</taxon>
        <taxon>Pseudomonadota</taxon>
        <taxon>Gammaproteobacteria</taxon>
        <taxon>Vibrionales</taxon>
        <taxon>Vibrionaceae</taxon>
        <taxon>Photobacterium</taxon>
    </lineage>
</organism>
<name>Q6LGL9_PHOPR</name>
<dbReference type="InterPro" id="IPR024453">
    <property type="entry name" value="Peptidase_C92"/>
</dbReference>
<evidence type="ECO:0000313" key="1">
    <source>
        <dbReference type="EMBL" id="CAG23561.1"/>
    </source>
</evidence>
<dbReference type="HOGENOM" id="CLU_1452532_0_0_6"/>
<sequence>MAMKAISMGKLEKGDIILSTTSDPVSKIVKIATSSKFSHARLYIGGEHVIEAIDPFVKKNKLIDVLKGDLHAAVYRMPNLTEAQKNNIVNYAKKQIDKSYDLSGAIGSSGVGISVAGIIPTISNLIDPESDFYCSELVAFAYKNAGVKLEKFFSQTTPKDLAHNTKLKYIGNLKIVGM</sequence>
<dbReference type="AlphaFoldDB" id="Q6LGL9"/>
<gene>
    <name evidence="1" type="ordered locus">PBPRB1701</name>
</gene>
<dbReference type="eggNOG" id="COG0791">
    <property type="taxonomic scope" value="Bacteria"/>
</dbReference>
<evidence type="ECO:0000313" key="2">
    <source>
        <dbReference type="Proteomes" id="UP000000593"/>
    </source>
</evidence>